<dbReference type="KEGG" id="hyj:FHG12_13180"/>
<dbReference type="Pfam" id="PF01494">
    <property type="entry name" value="FAD_binding_3"/>
    <property type="match status" value="1"/>
</dbReference>
<dbReference type="PANTHER" id="PTHR42685:SF22">
    <property type="entry name" value="CONDITIONED MEDIUM FACTOR RECEPTOR 1"/>
    <property type="match status" value="1"/>
</dbReference>
<dbReference type="GO" id="GO:0016628">
    <property type="term" value="F:oxidoreductase activity, acting on the CH-CH group of donors, NAD or NADP as acceptor"/>
    <property type="evidence" value="ECO:0007669"/>
    <property type="project" value="InterPro"/>
</dbReference>
<dbReference type="EMBL" id="CP040896">
    <property type="protein sequence ID" value="QDA60997.1"/>
    <property type="molecule type" value="Genomic_DNA"/>
</dbReference>
<dbReference type="InterPro" id="IPR036188">
    <property type="entry name" value="FAD/NAD-bd_sf"/>
</dbReference>
<evidence type="ECO:0000259" key="1">
    <source>
        <dbReference type="Pfam" id="PF01494"/>
    </source>
</evidence>
<evidence type="ECO:0000313" key="2">
    <source>
        <dbReference type="EMBL" id="QDA60997.1"/>
    </source>
</evidence>
<proteinExistence type="predicted"/>
<dbReference type="SUPFAM" id="SSF51905">
    <property type="entry name" value="FAD/NAD(P)-binding domain"/>
    <property type="match status" value="1"/>
</dbReference>
<dbReference type="InterPro" id="IPR011777">
    <property type="entry name" value="Geranylgeranyl_Rdtase_fam"/>
</dbReference>
<dbReference type="InterPro" id="IPR050407">
    <property type="entry name" value="Geranylgeranyl_reductase"/>
</dbReference>
<name>A0A5B8A1K2_9BACT</name>
<dbReference type="AlphaFoldDB" id="A0A5B8A1K2"/>
<dbReference type="PRINTS" id="PR00420">
    <property type="entry name" value="RNGMNOXGNASE"/>
</dbReference>
<dbReference type="Proteomes" id="UP000305398">
    <property type="component" value="Chromosome"/>
</dbReference>
<dbReference type="PANTHER" id="PTHR42685">
    <property type="entry name" value="GERANYLGERANYL DIPHOSPHATE REDUCTASE"/>
    <property type="match status" value="1"/>
</dbReference>
<evidence type="ECO:0000313" key="3">
    <source>
        <dbReference type="Proteomes" id="UP000305398"/>
    </source>
</evidence>
<organism evidence="2 3">
    <name type="scientific">Hymenobacter jejuensis</name>
    <dbReference type="NCBI Taxonomy" id="2502781"/>
    <lineage>
        <taxon>Bacteria</taxon>
        <taxon>Pseudomonadati</taxon>
        <taxon>Bacteroidota</taxon>
        <taxon>Cytophagia</taxon>
        <taxon>Cytophagales</taxon>
        <taxon>Hymenobacteraceae</taxon>
        <taxon>Hymenobacter</taxon>
    </lineage>
</organism>
<protein>
    <submittedName>
        <fullName evidence="2">Geranylgeranyl reductase family protein</fullName>
    </submittedName>
</protein>
<accession>A0A5B8A1K2</accession>
<dbReference type="InterPro" id="IPR002938">
    <property type="entry name" value="FAD-bd"/>
</dbReference>
<keyword evidence="3" id="KW-1185">Reference proteome</keyword>
<dbReference type="GO" id="GO:0071949">
    <property type="term" value="F:FAD binding"/>
    <property type="evidence" value="ECO:0007669"/>
    <property type="project" value="InterPro"/>
</dbReference>
<dbReference type="Gene3D" id="3.50.50.60">
    <property type="entry name" value="FAD/NAD(P)-binding domain"/>
    <property type="match status" value="1"/>
</dbReference>
<dbReference type="NCBIfam" id="TIGR02032">
    <property type="entry name" value="GG-red-SF"/>
    <property type="match status" value="1"/>
</dbReference>
<feature type="domain" description="FAD-binding" evidence="1">
    <location>
        <begin position="7"/>
        <end position="309"/>
    </location>
</feature>
<dbReference type="OrthoDB" id="9806565at2"/>
<reference evidence="2 3" key="1">
    <citation type="submission" date="2019-06" db="EMBL/GenBank/DDBJ databases">
        <authorList>
            <person name="Srinivasan S."/>
        </authorList>
    </citation>
    <scope>NUCLEOTIDE SEQUENCE [LARGE SCALE GENOMIC DNA]</scope>
    <source>
        <strain evidence="2 3">17J68-5</strain>
    </source>
</reference>
<gene>
    <name evidence="2" type="ORF">FHG12_13180</name>
</gene>
<sequence length="384" mass="42332">MPLNQHYDVVIIGAGPAGTACALALQGSGLRVALVDRKQFPRDKICGDAIPSPALKAIRQLSQAWYDELFELTTKAETRNSRLVAPNGTEIVVQWKARTFNSPRLHFDQHLLSMVKRHTKTEVLENFGVKRLEISAQQATVFPSAQAAPLTAALVIGCDGANSVVARQLTNRTLDRTRQCAAVRAYFTGLSESDEQTSEFFFLDEYRSGYFWIFPVGQGVFNVGFGMLSAQIAARKLDLKQVLRHLTQTHPRLATRFAQAKQLSDIQGFGLPLGGVQRPISGARFLLAGDAAALIDPLQGHGIDKAVQSGILAAQQAVRCFQTHDFSAAQLFEYDRQVQTHIGKKLARSYHLMHFLSAKAWLVNGAFRFGRHPLIKNLLLKAVG</sequence>